<dbReference type="Proteomes" id="UP000321199">
    <property type="component" value="Chromosome"/>
</dbReference>
<dbReference type="InterPro" id="IPR044862">
    <property type="entry name" value="Pro_4_hyd_alph_FE2OG_OXY"/>
</dbReference>
<dbReference type="GO" id="GO:0031543">
    <property type="term" value="F:peptidyl-proline dioxygenase activity"/>
    <property type="evidence" value="ECO:0007669"/>
    <property type="project" value="TreeGrafter"/>
</dbReference>
<accession>A0A5B8RSF5</accession>
<evidence type="ECO:0000256" key="1">
    <source>
        <dbReference type="ARBA" id="ARBA00001961"/>
    </source>
</evidence>
<name>A0A5B8RSF5_9BURK</name>
<dbReference type="EMBL" id="CP042344">
    <property type="protein sequence ID" value="QEA12476.1"/>
    <property type="molecule type" value="Genomic_DNA"/>
</dbReference>
<keyword evidence="2" id="KW-0223">Dioxygenase</keyword>
<reference evidence="5 6" key="1">
    <citation type="submission" date="2019-07" db="EMBL/GenBank/DDBJ databases">
        <title>Complete genome sequence of Comamonas sp. NLF 7-7 isolated from livestock.</title>
        <authorList>
            <person name="Kim D.H."/>
            <person name="Kim J.G."/>
        </authorList>
    </citation>
    <scope>NUCLEOTIDE SEQUENCE [LARGE SCALE GENOMIC DNA]</scope>
    <source>
        <strain evidence="5 6">NLF 7-7</strain>
    </source>
</reference>
<dbReference type="InterPro" id="IPR051842">
    <property type="entry name" value="uS12_prolyl_hydroxylase"/>
</dbReference>
<dbReference type="KEGG" id="cof:FOZ74_05210"/>
<keyword evidence="3" id="KW-0560">Oxidoreductase</keyword>
<dbReference type="Pfam" id="PF13640">
    <property type="entry name" value="2OG-FeII_Oxy_3"/>
    <property type="match status" value="1"/>
</dbReference>
<sequence>MNTRIALDKLGPQTVVREPFPHLCVDDILDAQFAQEVWAAFPSYQEARQSGREFATVNEKRKIQITDFRKFPAPIRELHDLLASDAFVALVGRMFGIENLLADPDLNGGGIHETNSGGHLDVHIDFNFLKEKQWHRRVNLLFYFNKDWKEEWGGYLDLWDKDVKQRIGYYAPQFNRMAGFATGAQSWHGVTPVACPEGRMRQSFAVYYYTKEPPLGWDGRQHSTIFKARPDEWMKGRVAMPAEAALRGLQDGVRGLKRGVKGLIGRQ</sequence>
<organism evidence="5 6">
    <name type="scientific">Comamonas flocculans</name>
    <dbReference type="NCBI Taxonomy" id="2597701"/>
    <lineage>
        <taxon>Bacteria</taxon>
        <taxon>Pseudomonadati</taxon>
        <taxon>Pseudomonadota</taxon>
        <taxon>Betaproteobacteria</taxon>
        <taxon>Burkholderiales</taxon>
        <taxon>Comamonadaceae</taxon>
        <taxon>Comamonas</taxon>
    </lineage>
</organism>
<dbReference type="GO" id="GO:0005506">
    <property type="term" value="F:iron ion binding"/>
    <property type="evidence" value="ECO:0007669"/>
    <property type="project" value="InterPro"/>
</dbReference>
<dbReference type="Gene3D" id="2.60.120.620">
    <property type="entry name" value="q2cbj1_9rhob like domain"/>
    <property type="match status" value="1"/>
</dbReference>
<dbReference type="GO" id="GO:0031418">
    <property type="term" value="F:L-ascorbic acid binding"/>
    <property type="evidence" value="ECO:0007669"/>
    <property type="project" value="InterPro"/>
</dbReference>
<evidence type="ECO:0000313" key="6">
    <source>
        <dbReference type="Proteomes" id="UP000321199"/>
    </source>
</evidence>
<dbReference type="OrthoDB" id="9783171at2"/>
<dbReference type="GO" id="GO:0006449">
    <property type="term" value="P:regulation of translational termination"/>
    <property type="evidence" value="ECO:0007669"/>
    <property type="project" value="TreeGrafter"/>
</dbReference>
<dbReference type="InterPro" id="IPR006620">
    <property type="entry name" value="Pro_4_hyd_alph"/>
</dbReference>
<dbReference type="RefSeq" id="WP_146912072.1">
    <property type="nucleotide sequence ID" value="NZ_CP042344.1"/>
</dbReference>
<evidence type="ECO:0000256" key="2">
    <source>
        <dbReference type="ARBA" id="ARBA00022964"/>
    </source>
</evidence>
<protein>
    <submittedName>
        <fullName evidence="5">2OG-Fe(II) oxygenase</fullName>
    </submittedName>
</protein>
<evidence type="ECO:0000256" key="3">
    <source>
        <dbReference type="ARBA" id="ARBA00023002"/>
    </source>
</evidence>
<gene>
    <name evidence="5" type="ORF">FOZ74_05210</name>
</gene>
<dbReference type="SMART" id="SM00702">
    <property type="entry name" value="P4Hc"/>
    <property type="match status" value="1"/>
</dbReference>
<evidence type="ECO:0000313" key="5">
    <source>
        <dbReference type="EMBL" id="QEA12476.1"/>
    </source>
</evidence>
<proteinExistence type="predicted"/>
<dbReference type="PANTHER" id="PTHR12117:SF0">
    <property type="entry name" value="PROLYL 3-HYDROXYLASE OGFOD1"/>
    <property type="match status" value="1"/>
</dbReference>
<evidence type="ECO:0000259" key="4">
    <source>
        <dbReference type="SMART" id="SM00702"/>
    </source>
</evidence>
<feature type="domain" description="Prolyl 4-hydroxylase alpha subunit" evidence="4">
    <location>
        <begin position="21"/>
        <end position="209"/>
    </location>
</feature>
<comment type="cofactor">
    <cofactor evidence="1">
        <name>L-ascorbate</name>
        <dbReference type="ChEBI" id="CHEBI:38290"/>
    </cofactor>
</comment>
<keyword evidence="6" id="KW-1185">Reference proteome</keyword>
<dbReference type="GO" id="GO:0005737">
    <property type="term" value="C:cytoplasm"/>
    <property type="evidence" value="ECO:0007669"/>
    <property type="project" value="TreeGrafter"/>
</dbReference>
<dbReference type="AlphaFoldDB" id="A0A5B8RSF5"/>
<dbReference type="PANTHER" id="PTHR12117">
    <property type="entry name" value="HISTONE ACETYLTRANSFERASE COMPLEX"/>
    <property type="match status" value="1"/>
</dbReference>